<organism evidence="1">
    <name type="scientific">Lepeophtheirus salmonis</name>
    <name type="common">Salmon louse</name>
    <name type="synonym">Caligus salmonis</name>
    <dbReference type="NCBI Taxonomy" id="72036"/>
    <lineage>
        <taxon>Eukaryota</taxon>
        <taxon>Metazoa</taxon>
        <taxon>Ecdysozoa</taxon>
        <taxon>Arthropoda</taxon>
        <taxon>Crustacea</taxon>
        <taxon>Multicrustacea</taxon>
        <taxon>Hexanauplia</taxon>
        <taxon>Copepoda</taxon>
        <taxon>Siphonostomatoida</taxon>
        <taxon>Caligidae</taxon>
        <taxon>Lepeophtheirus</taxon>
    </lineage>
</organism>
<proteinExistence type="predicted"/>
<accession>A0A0K2U6D4</accession>
<dbReference type="EMBL" id="HACA01016244">
    <property type="protein sequence ID" value="CDW33605.1"/>
    <property type="molecule type" value="Transcribed_RNA"/>
</dbReference>
<name>A0A0K2U6D4_LEPSM</name>
<evidence type="ECO:0000313" key="1">
    <source>
        <dbReference type="EMBL" id="CDW33605.1"/>
    </source>
</evidence>
<protein>
    <submittedName>
        <fullName evidence="1">Uncharacterized protein</fullName>
    </submittedName>
</protein>
<dbReference type="AlphaFoldDB" id="A0A0K2U6D4"/>
<sequence length="54" mass="5734">LRSSGRLRSPLGYHAVNGGAAAVQNIGNFRGSFSLRGKFQNCDSTSLQIIGCCF</sequence>
<feature type="non-terminal residue" evidence="1">
    <location>
        <position position="54"/>
    </location>
</feature>
<feature type="non-terminal residue" evidence="1">
    <location>
        <position position="1"/>
    </location>
</feature>
<reference evidence="1" key="1">
    <citation type="submission" date="2014-05" db="EMBL/GenBank/DDBJ databases">
        <authorList>
            <person name="Chronopoulou M."/>
        </authorList>
    </citation>
    <scope>NUCLEOTIDE SEQUENCE</scope>
    <source>
        <tissue evidence="1">Whole organism</tissue>
    </source>
</reference>